<dbReference type="Proteomes" id="UP001153620">
    <property type="component" value="Chromosome 1"/>
</dbReference>
<gene>
    <name evidence="2" type="ORF">CHIRRI_LOCUS185</name>
</gene>
<reference evidence="2" key="1">
    <citation type="submission" date="2022-01" db="EMBL/GenBank/DDBJ databases">
        <authorList>
            <person name="King R."/>
        </authorList>
    </citation>
    <scope>NUCLEOTIDE SEQUENCE</scope>
</reference>
<feature type="region of interest" description="Disordered" evidence="1">
    <location>
        <begin position="138"/>
        <end position="179"/>
    </location>
</feature>
<accession>A0A9N9RJ23</accession>
<organism evidence="2 3">
    <name type="scientific">Chironomus riparius</name>
    <dbReference type="NCBI Taxonomy" id="315576"/>
    <lineage>
        <taxon>Eukaryota</taxon>
        <taxon>Metazoa</taxon>
        <taxon>Ecdysozoa</taxon>
        <taxon>Arthropoda</taxon>
        <taxon>Hexapoda</taxon>
        <taxon>Insecta</taxon>
        <taxon>Pterygota</taxon>
        <taxon>Neoptera</taxon>
        <taxon>Endopterygota</taxon>
        <taxon>Diptera</taxon>
        <taxon>Nematocera</taxon>
        <taxon>Chironomoidea</taxon>
        <taxon>Chironomidae</taxon>
        <taxon>Chironominae</taxon>
        <taxon>Chironomus</taxon>
    </lineage>
</organism>
<name>A0A9N9RJ23_9DIPT</name>
<dbReference type="OrthoDB" id="7783224at2759"/>
<protein>
    <submittedName>
        <fullName evidence="2">Uncharacterized protein</fullName>
    </submittedName>
</protein>
<reference evidence="2" key="2">
    <citation type="submission" date="2022-10" db="EMBL/GenBank/DDBJ databases">
        <authorList>
            <consortium name="ENA_rothamsted_submissions"/>
            <consortium name="culmorum"/>
            <person name="King R."/>
        </authorList>
    </citation>
    <scope>NUCLEOTIDE SEQUENCE</scope>
</reference>
<dbReference type="AlphaFoldDB" id="A0A9N9RJ23"/>
<sequence length="759" mass="86945">MKKGLLQRASKNWEEEMKLANLPMDIKEEPIMESMDLRKSILQQSESSKMSTSSSKSDNENIPVTSMRHQRRVQSMISVRKDYSYKYTSNNKSKAAVPITTSQEKSSSSSFNCLDISQKVSQSSFGEQNQNAKRELGNSAIPANSNNNNHNNNNNNSKQHMPSSQKGLIKRKEQPSKRSIKPNISILERHDYDKGPSKVMKLETLDVKADDYEDDETNSSCSAIDDNNIKSTLPLKLENLKELTVPIERLNIEEGNYKKSCLGEEKSERDELKVIVAHEETETTPLTTTIIKQEQSSSTEAAALRTQTLSTESKDSQNINKINNKINIIFQLNDNTKRKNIILHRRTPKKMVQKITIKEANNNSTKSQSDEATLVPDKILCTIQTQTEEEVLQKRFSMNMSMTNPLTDEVTEYLFFENDILISLQCNTISFFEYHRLNSLLKKGEPDFRLIDRINRRLHDIQVDSDNKYQRLCYNDSNSLPIYLEMRAKQKDLDDPEMCPIAFLYCNIYYIDQKRTKFSSVHLDTVKSIVHDIKYTTVPHSSYFIMSWHEKCTDTKSNITGIVKYKLTPNLDLAKLASIRQFPKLSYQIKQMYCGKDSQLITLGDTQVSIFNYDHGDLLISWDLMKNYGLNLATITFEDNYFFMVYLTDGDDLSPRKLIVIGIHRHDSNSLKVIQTLPVKIGRNEKLVSRAVTSTNHMIASFSSGSALMMYLENFTDVHLKRSSSESTLIALNDHMLTTSADNMSNVGLCHFTEFFLNN</sequence>
<evidence type="ECO:0000313" key="2">
    <source>
        <dbReference type="EMBL" id="CAG9797185.1"/>
    </source>
</evidence>
<proteinExistence type="predicted"/>
<evidence type="ECO:0000256" key="1">
    <source>
        <dbReference type="SAM" id="MobiDB-lite"/>
    </source>
</evidence>
<feature type="region of interest" description="Disordered" evidence="1">
    <location>
        <begin position="31"/>
        <end position="74"/>
    </location>
</feature>
<evidence type="ECO:0000313" key="3">
    <source>
        <dbReference type="Proteomes" id="UP001153620"/>
    </source>
</evidence>
<dbReference type="EMBL" id="OU895877">
    <property type="protein sequence ID" value="CAG9797185.1"/>
    <property type="molecule type" value="Genomic_DNA"/>
</dbReference>
<keyword evidence="3" id="KW-1185">Reference proteome</keyword>
<feature type="compositionally biased region" description="Low complexity" evidence="1">
    <location>
        <begin position="144"/>
        <end position="157"/>
    </location>
</feature>
<feature type="compositionally biased region" description="Low complexity" evidence="1">
    <location>
        <begin position="45"/>
        <end position="56"/>
    </location>
</feature>